<evidence type="ECO:0000259" key="7">
    <source>
        <dbReference type="PROSITE" id="PS51755"/>
    </source>
</evidence>
<dbReference type="RefSeq" id="WP_093202829.1">
    <property type="nucleotide sequence ID" value="NZ_RXOE01000001.1"/>
</dbReference>
<dbReference type="Pfam" id="PF00486">
    <property type="entry name" value="Trans_reg_C"/>
    <property type="match status" value="1"/>
</dbReference>
<dbReference type="EMBL" id="RXOE01000001">
    <property type="protein sequence ID" value="RTQ36212.1"/>
    <property type="molecule type" value="Genomic_DNA"/>
</dbReference>
<sequence>MRILLVEDELDMASWLIRALTQSGFVPDHAPDARTAEAFMAGTEYDAIVLDLRLPDKHGLSVLADMRAADDRTPVLILTAQGALQDRVRGLNLGADDFLTKPFELEELEARLSALVRRSRGKQHPRLQCASLSYDSQSRAFTLRGTLLSLTPREQAALTALLLRSGSPVGKSQLFAKVFTNDSTAGPDAIEVVLHRLRRKLADSDVRIVTVRGLGYMLESIADGSSAPASTRLPGEGD</sequence>
<dbReference type="PANTHER" id="PTHR48111:SF67">
    <property type="entry name" value="TRANSCRIPTIONAL REGULATORY PROTEIN TCTD"/>
    <property type="match status" value="1"/>
</dbReference>
<dbReference type="CDD" id="cd00383">
    <property type="entry name" value="trans_reg_C"/>
    <property type="match status" value="1"/>
</dbReference>
<accession>A0A3S0IFY7</accession>
<dbReference type="Pfam" id="PF00072">
    <property type="entry name" value="Response_reg"/>
    <property type="match status" value="1"/>
</dbReference>
<dbReference type="Gene3D" id="1.10.10.10">
    <property type="entry name" value="Winged helix-like DNA-binding domain superfamily/Winged helix DNA-binding domain"/>
    <property type="match status" value="1"/>
</dbReference>
<dbReference type="Gene3D" id="3.40.50.2300">
    <property type="match status" value="1"/>
</dbReference>
<dbReference type="AlphaFoldDB" id="A0A3S0IFY7"/>
<protein>
    <submittedName>
        <fullName evidence="8">Response regulator</fullName>
    </submittedName>
</protein>
<keyword evidence="1" id="KW-0805">Transcription regulation</keyword>
<organism evidence="8 9">
    <name type="scientific">Variovorax gossypii</name>
    <dbReference type="NCBI Taxonomy" id="1679495"/>
    <lineage>
        <taxon>Bacteria</taxon>
        <taxon>Pseudomonadati</taxon>
        <taxon>Pseudomonadota</taxon>
        <taxon>Betaproteobacteria</taxon>
        <taxon>Burkholderiales</taxon>
        <taxon>Comamonadaceae</taxon>
        <taxon>Variovorax</taxon>
    </lineage>
</organism>
<evidence type="ECO:0000259" key="6">
    <source>
        <dbReference type="PROSITE" id="PS50110"/>
    </source>
</evidence>
<dbReference type="GO" id="GO:0000976">
    <property type="term" value="F:transcription cis-regulatory region binding"/>
    <property type="evidence" value="ECO:0007669"/>
    <property type="project" value="TreeGrafter"/>
</dbReference>
<dbReference type="GO" id="GO:0005829">
    <property type="term" value="C:cytosol"/>
    <property type="evidence" value="ECO:0007669"/>
    <property type="project" value="TreeGrafter"/>
</dbReference>
<keyword evidence="2 5" id="KW-0238">DNA-binding</keyword>
<dbReference type="InterPro" id="IPR001867">
    <property type="entry name" value="OmpR/PhoB-type_DNA-bd"/>
</dbReference>
<dbReference type="PANTHER" id="PTHR48111">
    <property type="entry name" value="REGULATOR OF RPOS"/>
    <property type="match status" value="1"/>
</dbReference>
<evidence type="ECO:0000256" key="5">
    <source>
        <dbReference type="PROSITE-ProRule" id="PRU01091"/>
    </source>
</evidence>
<dbReference type="GO" id="GO:0006355">
    <property type="term" value="P:regulation of DNA-templated transcription"/>
    <property type="evidence" value="ECO:0007669"/>
    <property type="project" value="InterPro"/>
</dbReference>
<dbReference type="OrthoDB" id="9802426at2"/>
<dbReference type="InterPro" id="IPR039420">
    <property type="entry name" value="WalR-like"/>
</dbReference>
<dbReference type="PROSITE" id="PS51755">
    <property type="entry name" value="OMPR_PHOB"/>
    <property type="match status" value="1"/>
</dbReference>
<feature type="domain" description="OmpR/PhoB-type" evidence="7">
    <location>
        <begin position="124"/>
        <end position="220"/>
    </location>
</feature>
<keyword evidence="3" id="KW-0804">Transcription</keyword>
<keyword evidence="9" id="KW-1185">Reference proteome</keyword>
<gene>
    <name evidence="8" type="ORF">EJP69_00180</name>
</gene>
<proteinExistence type="predicted"/>
<dbReference type="SUPFAM" id="SSF52172">
    <property type="entry name" value="CheY-like"/>
    <property type="match status" value="1"/>
</dbReference>
<dbReference type="InterPro" id="IPR011006">
    <property type="entry name" value="CheY-like_superfamily"/>
</dbReference>
<dbReference type="InterPro" id="IPR001789">
    <property type="entry name" value="Sig_transdc_resp-reg_receiver"/>
</dbReference>
<name>A0A3S0IFY7_9BURK</name>
<dbReference type="SMART" id="SM00862">
    <property type="entry name" value="Trans_reg_C"/>
    <property type="match status" value="1"/>
</dbReference>
<evidence type="ECO:0000256" key="1">
    <source>
        <dbReference type="ARBA" id="ARBA00023015"/>
    </source>
</evidence>
<evidence type="ECO:0000313" key="9">
    <source>
        <dbReference type="Proteomes" id="UP000267418"/>
    </source>
</evidence>
<comment type="caution">
    <text evidence="8">The sequence shown here is derived from an EMBL/GenBank/DDBJ whole genome shotgun (WGS) entry which is preliminary data.</text>
</comment>
<feature type="modified residue" description="4-aspartylphosphate" evidence="4">
    <location>
        <position position="51"/>
    </location>
</feature>
<evidence type="ECO:0000256" key="4">
    <source>
        <dbReference type="PROSITE-ProRule" id="PRU00169"/>
    </source>
</evidence>
<dbReference type="GO" id="GO:0000156">
    <property type="term" value="F:phosphorelay response regulator activity"/>
    <property type="evidence" value="ECO:0007669"/>
    <property type="project" value="TreeGrafter"/>
</dbReference>
<dbReference type="Proteomes" id="UP000267418">
    <property type="component" value="Unassembled WGS sequence"/>
</dbReference>
<dbReference type="CDD" id="cd17624">
    <property type="entry name" value="REC_OmpR_PmrA-like"/>
    <property type="match status" value="1"/>
</dbReference>
<dbReference type="InterPro" id="IPR036388">
    <property type="entry name" value="WH-like_DNA-bd_sf"/>
</dbReference>
<evidence type="ECO:0000256" key="3">
    <source>
        <dbReference type="ARBA" id="ARBA00023163"/>
    </source>
</evidence>
<feature type="DNA-binding region" description="OmpR/PhoB-type" evidence="5">
    <location>
        <begin position="124"/>
        <end position="220"/>
    </location>
</feature>
<dbReference type="Gene3D" id="6.10.250.690">
    <property type="match status" value="1"/>
</dbReference>
<evidence type="ECO:0000256" key="2">
    <source>
        <dbReference type="ARBA" id="ARBA00023125"/>
    </source>
</evidence>
<keyword evidence="4" id="KW-0597">Phosphoprotein</keyword>
<dbReference type="GO" id="GO:0032993">
    <property type="term" value="C:protein-DNA complex"/>
    <property type="evidence" value="ECO:0007669"/>
    <property type="project" value="TreeGrafter"/>
</dbReference>
<dbReference type="SMART" id="SM00448">
    <property type="entry name" value="REC"/>
    <property type="match status" value="1"/>
</dbReference>
<dbReference type="PROSITE" id="PS50110">
    <property type="entry name" value="RESPONSE_REGULATORY"/>
    <property type="match status" value="1"/>
</dbReference>
<evidence type="ECO:0000313" key="8">
    <source>
        <dbReference type="EMBL" id="RTQ36212.1"/>
    </source>
</evidence>
<reference evidence="8 9" key="1">
    <citation type="submission" date="2018-12" db="EMBL/GenBank/DDBJ databases">
        <title>The genome of Variovorax gossypii DSM 100435.</title>
        <authorList>
            <person name="Gao J."/>
            <person name="Sun J."/>
        </authorList>
    </citation>
    <scope>NUCLEOTIDE SEQUENCE [LARGE SCALE GENOMIC DNA]</scope>
    <source>
        <strain evidence="8 9">DSM 100435</strain>
    </source>
</reference>
<feature type="domain" description="Response regulatory" evidence="6">
    <location>
        <begin position="2"/>
        <end position="116"/>
    </location>
</feature>